<dbReference type="Gene3D" id="3.10.50.40">
    <property type="match status" value="1"/>
</dbReference>
<dbReference type="EMBL" id="AP019755">
    <property type="protein sequence ID" value="BBL34419.1"/>
    <property type="molecule type" value="Genomic_DNA"/>
</dbReference>
<evidence type="ECO:0000256" key="8">
    <source>
        <dbReference type="ARBA" id="ARBA00023235"/>
    </source>
</evidence>
<dbReference type="Gene3D" id="1.10.4030.10">
    <property type="entry name" value="Porin chaperone SurA, peptide-binding domain"/>
    <property type="match status" value="1"/>
</dbReference>
<sequence length="631" mass="71544">MFDFVNRKKTIVQIVLFIALLPFLFWGLESYQGMSGASSIATVNGEEISRQEYEQALHNQQENLRNMLGDNFDASMLDNPQARMAALENLIQQKILRHEAAGVGLTVLDSRITSEIQNISLFHEDDKFSYERYRELLQRQGISPAIFEARLAADLMRQQLVEGVSSSVIISKSVADKVATLSETTYEINRATINPEQYLEQIEPDEEAIQTYYDSHQQDFILPERVRVEYAVLSLDELAKQELVSDEEIKTYFDERQDEFSRAEERKASHILMLVPADATEEQKASIKDKIEQVLEQIKQEPEAFSELAKELSEDPGSAKMGGDLGFFARGSMVKEFEDAVFAMQPDEISEVIETPFGFHIIKLTAVKDAGTADFDEVEDVIKQMLQRHKVAERFGELSEDFSNIVYEQGDTLQPVAQLFNLTLQQSDWIDRRAKEPSALANERVLQAIFSDSAIKDRYNTEAIEIAPDTLVSARVLEHRPESMQSVELVKGEIIAALKQQFAIEAAEKDGEQKLAELQAGETDNTLKWGEATEISYLHKKGGEEEILHAMFRTNVEKLPAYTGLKNRDGGFDLIRINQVKVPTTEESASQHDILTTQLQQVYSREELGAYLAGLRQRYDVEITSLEEEDD</sequence>
<evidence type="ECO:0000256" key="3">
    <source>
        <dbReference type="ARBA" id="ARBA00022519"/>
    </source>
</evidence>
<dbReference type="PROSITE" id="PS50198">
    <property type="entry name" value="PPIC_PPIASE_2"/>
    <property type="match status" value="1"/>
</dbReference>
<dbReference type="GO" id="GO:0003755">
    <property type="term" value="F:peptidyl-prolyl cis-trans isomerase activity"/>
    <property type="evidence" value="ECO:0007669"/>
    <property type="project" value="UniProtKB-KW"/>
</dbReference>
<dbReference type="Pfam" id="PF00639">
    <property type="entry name" value="Rotamase"/>
    <property type="match status" value="1"/>
</dbReference>
<evidence type="ECO:0000256" key="13">
    <source>
        <dbReference type="SAM" id="Coils"/>
    </source>
</evidence>
<keyword evidence="4" id="KW-0812">Transmembrane</keyword>
<evidence type="ECO:0000256" key="10">
    <source>
        <dbReference type="ARBA" id="ARBA00040743"/>
    </source>
</evidence>
<reference evidence="15 16" key="1">
    <citation type="submission" date="2019-06" db="EMBL/GenBank/DDBJ databases">
        <title>Nitrosomonas stercoris KYUHI-S whole genome shotgun sequence.</title>
        <authorList>
            <person name="Nakagawa T."/>
            <person name="Tsuchiya Y."/>
            <person name="Takahashi R."/>
        </authorList>
    </citation>
    <scope>NUCLEOTIDE SEQUENCE [LARGE SCALE GENOMIC DNA]</scope>
    <source>
        <strain evidence="15 16">KYUHI-S</strain>
    </source>
</reference>
<dbReference type="PROSITE" id="PS01096">
    <property type="entry name" value="PPIC_PPIASE_1"/>
    <property type="match status" value="1"/>
</dbReference>
<keyword evidence="3" id="KW-0997">Cell inner membrane</keyword>
<proteinExistence type="inferred from homology"/>
<dbReference type="PANTHER" id="PTHR47529">
    <property type="entry name" value="PEPTIDYL-PROLYL CIS-TRANS ISOMERASE D"/>
    <property type="match status" value="1"/>
</dbReference>
<dbReference type="GO" id="GO:0005886">
    <property type="term" value="C:plasma membrane"/>
    <property type="evidence" value="ECO:0007669"/>
    <property type="project" value="UniProtKB-SubCell"/>
</dbReference>
<dbReference type="InterPro" id="IPR023058">
    <property type="entry name" value="PPIase_PpiC_CS"/>
</dbReference>
<dbReference type="InterPro" id="IPR027304">
    <property type="entry name" value="Trigger_fact/SurA_dom_sf"/>
</dbReference>
<evidence type="ECO:0000256" key="5">
    <source>
        <dbReference type="ARBA" id="ARBA00022989"/>
    </source>
</evidence>
<dbReference type="AlphaFoldDB" id="A0A4Y1YL23"/>
<organism evidence="15 16">
    <name type="scientific">Nitrosomonas stercoris</name>
    <dbReference type="NCBI Taxonomy" id="1444684"/>
    <lineage>
        <taxon>Bacteria</taxon>
        <taxon>Pseudomonadati</taxon>
        <taxon>Pseudomonadota</taxon>
        <taxon>Betaproteobacteria</taxon>
        <taxon>Nitrosomonadales</taxon>
        <taxon>Nitrosomonadaceae</taxon>
        <taxon>Nitrosomonas</taxon>
    </lineage>
</organism>
<comment type="similarity">
    <text evidence="9">Belongs to the PpiD chaperone family.</text>
</comment>
<feature type="coiled-coil region" evidence="13">
    <location>
        <begin position="43"/>
        <end position="70"/>
    </location>
</feature>
<dbReference type="KEGG" id="nst:Nstercoris_00652"/>
<keyword evidence="6" id="KW-0472">Membrane</keyword>
<dbReference type="Pfam" id="PF13624">
    <property type="entry name" value="SurA_N_3"/>
    <property type="match status" value="1"/>
</dbReference>
<evidence type="ECO:0000256" key="1">
    <source>
        <dbReference type="ARBA" id="ARBA00004382"/>
    </source>
</evidence>
<keyword evidence="16" id="KW-1185">Reference proteome</keyword>
<keyword evidence="12" id="KW-0697">Rotamase</keyword>
<evidence type="ECO:0000256" key="9">
    <source>
        <dbReference type="ARBA" id="ARBA00038408"/>
    </source>
</evidence>
<evidence type="ECO:0000313" key="16">
    <source>
        <dbReference type="Proteomes" id="UP000316473"/>
    </source>
</evidence>
<keyword evidence="2" id="KW-1003">Cell membrane</keyword>
<evidence type="ECO:0000313" key="15">
    <source>
        <dbReference type="EMBL" id="BBL34419.1"/>
    </source>
</evidence>
<comment type="subcellular location">
    <subcellularLocation>
        <location evidence="1">Cell inner membrane</location>
        <topology evidence="1">Single-pass type II membrane protein</topology>
        <orientation evidence="1">Periplasmic side</orientation>
    </subcellularLocation>
</comment>
<dbReference type="InterPro" id="IPR000297">
    <property type="entry name" value="PPIase_PpiC"/>
</dbReference>
<feature type="domain" description="PpiC" evidence="14">
    <location>
        <begin position="263"/>
        <end position="366"/>
    </location>
</feature>
<dbReference type="InterPro" id="IPR046357">
    <property type="entry name" value="PPIase_dom_sf"/>
</dbReference>
<evidence type="ECO:0000256" key="12">
    <source>
        <dbReference type="PROSITE-ProRule" id="PRU00278"/>
    </source>
</evidence>
<evidence type="ECO:0000256" key="7">
    <source>
        <dbReference type="ARBA" id="ARBA00023186"/>
    </source>
</evidence>
<keyword evidence="13" id="KW-0175">Coiled coil</keyword>
<accession>A0A4Y1YL23</accession>
<protein>
    <recommendedName>
        <fullName evidence="10">Periplasmic chaperone PpiD</fullName>
    </recommendedName>
    <alternativeName>
        <fullName evidence="11">Periplasmic folding chaperone</fullName>
    </alternativeName>
</protein>
<evidence type="ECO:0000256" key="2">
    <source>
        <dbReference type="ARBA" id="ARBA00022475"/>
    </source>
</evidence>
<evidence type="ECO:0000259" key="14">
    <source>
        <dbReference type="PROSITE" id="PS50198"/>
    </source>
</evidence>
<evidence type="ECO:0000256" key="11">
    <source>
        <dbReference type="ARBA" id="ARBA00042775"/>
    </source>
</evidence>
<dbReference type="SUPFAM" id="SSF54534">
    <property type="entry name" value="FKBP-like"/>
    <property type="match status" value="1"/>
</dbReference>
<gene>
    <name evidence="15" type="ORF">Nstercoris_00652</name>
</gene>
<dbReference type="PANTHER" id="PTHR47529:SF1">
    <property type="entry name" value="PERIPLASMIC CHAPERONE PPID"/>
    <property type="match status" value="1"/>
</dbReference>
<dbReference type="Proteomes" id="UP000316473">
    <property type="component" value="Chromosome"/>
</dbReference>
<keyword evidence="7" id="KW-0143">Chaperone</keyword>
<keyword evidence="5" id="KW-1133">Transmembrane helix</keyword>
<evidence type="ECO:0000256" key="4">
    <source>
        <dbReference type="ARBA" id="ARBA00022692"/>
    </source>
</evidence>
<keyword evidence="8 12" id="KW-0413">Isomerase</keyword>
<dbReference type="SUPFAM" id="SSF109998">
    <property type="entry name" value="Triger factor/SurA peptide-binding domain-like"/>
    <property type="match status" value="1"/>
</dbReference>
<evidence type="ECO:0000256" key="6">
    <source>
        <dbReference type="ARBA" id="ARBA00023136"/>
    </source>
</evidence>
<dbReference type="InterPro" id="IPR052029">
    <property type="entry name" value="PpiD_chaperone"/>
</dbReference>
<name>A0A4Y1YL23_9PROT</name>